<proteinExistence type="predicted"/>
<keyword evidence="3" id="KW-1185">Reference proteome</keyword>
<feature type="compositionally biased region" description="Basic residues" evidence="1">
    <location>
        <begin position="452"/>
        <end position="471"/>
    </location>
</feature>
<feature type="compositionally biased region" description="Acidic residues" evidence="1">
    <location>
        <begin position="584"/>
        <end position="594"/>
    </location>
</feature>
<dbReference type="EMBL" id="CAUYUJ010015316">
    <property type="protein sequence ID" value="CAK0852479.1"/>
    <property type="molecule type" value="Genomic_DNA"/>
</dbReference>
<organism evidence="2 3">
    <name type="scientific">Prorocentrum cordatum</name>
    <dbReference type="NCBI Taxonomy" id="2364126"/>
    <lineage>
        <taxon>Eukaryota</taxon>
        <taxon>Sar</taxon>
        <taxon>Alveolata</taxon>
        <taxon>Dinophyceae</taxon>
        <taxon>Prorocentrales</taxon>
        <taxon>Prorocentraceae</taxon>
        <taxon>Prorocentrum</taxon>
    </lineage>
</organism>
<feature type="region of interest" description="Disordered" evidence="1">
    <location>
        <begin position="1"/>
        <end position="32"/>
    </location>
</feature>
<gene>
    <name evidence="2" type="ORF">PCOR1329_LOCUS44240</name>
</gene>
<accession>A0ABN9U131</accession>
<feature type="region of interest" description="Disordered" evidence="1">
    <location>
        <begin position="538"/>
        <end position="611"/>
    </location>
</feature>
<evidence type="ECO:0000313" key="2">
    <source>
        <dbReference type="EMBL" id="CAK0852479.1"/>
    </source>
</evidence>
<feature type="non-terminal residue" evidence="2">
    <location>
        <position position="1"/>
    </location>
</feature>
<dbReference type="Proteomes" id="UP001189429">
    <property type="component" value="Unassembled WGS sequence"/>
</dbReference>
<feature type="compositionally biased region" description="Gly residues" evidence="1">
    <location>
        <begin position="1"/>
        <end position="10"/>
    </location>
</feature>
<reference evidence="2" key="1">
    <citation type="submission" date="2023-10" db="EMBL/GenBank/DDBJ databases">
        <authorList>
            <person name="Chen Y."/>
            <person name="Shah S."/>
            <person name="Dougan E. K."/>
            <person name="Thang M."/>
            <person name="Chan C."/>
        </authorList>
    </citation>
    <scope>NUCLEOTIDE SEQUENCE [LARGE SCALE GENOMIC DNA]</scope>
</reference>
<protein>
    <recommendedName>
        <fullName evidence="4">UBC core domain-containing protein</fullName>
    </recommendedName>
</protein>
<feature type="compositionally biased region" description="Gly residues" evidence="1">
    <location>
        <begin position="554"/>
        <end position="573"/>
    </location>
</feature>
<name>A0ABN9U131_9DINO</name>
<evidence type="ECO:0008006" key="4">
    <source>
        <dbReference type="Google" id="ProtNLM"/>
    </source>
</evidence>
<feature type="compositionally biased region" description="Basic and acidic residues" evidence="1">
    <location>
        <begin position="602"/>
        <end position="611"/>
    </location>
</feature>
<evidence type="ECO:0000313" key="3">
    <source>
        <dbReference type="Proteomes" id="UP001189429"/>
    </source>
</evidence>
<feature type="region of interest" description="Disordered" evidence="1">
    <location>
        <begin position="446"/>
        <end position="501"/>
    </location>
</feature>
<feature type="compositionally biased region" description="Acidic residues" evidence="1">
    <location>
        <begin position="481"/>
        <end position="501"/>
    </location>
</feature>
<comment type="caution">
    <text evidence="2">The sequence shown here is derived from an EMBL/GenBank/DDBJ whole genome shotgun (WGS) entry which is preliminary data.</text>
</comment>
<evidence type="ECO:0000256" key="1">
    <source>
        <dbReference type="SAM" id="MobiDB-lite"/>
    </source>
</evidence>
<sequence>VRCDGGGGDSAGCAAAAAPGPPGGPRRRRLSARQRSQWTWKAFLHERACGRRFTAAVLAELPQVYHALGPESTRRHQEMGGLAANLWEAGWDHPFAPRASKNRRRVGSFWRLAAQATRLQLVGGAVGLGADGASASAITVAAERAFAEAVQQRRADASSEVEVHAALDRHHEESASGLANAWAPLRRTSSSSLTVQSHRVPVVYWRPPTSLAIDAAEQAFLRVNMKESENKWADDHIVIERGSCRPLGNVPVVRRRCHEAGQCVCSEPRSRLDDLEGRLRRALSHAGSMLADAQKAWRKTIDRGEVVLGIQCYPRAGAGSGVVLVDGDGAPNNADMLFFRLSYICHGGSMPWAAGFVKLDRDPSGDRPGDEPLCLGVTPSLDSPPGQLGEPCTLNVWGMLESLDYGAAHVDVTFHHFVPSPAGVLNVDPRRQRIAKYQVDPVDLWNLPAAPRPRRKARQLGGRRRGPRAKRPRGDAPLAVEDAEGDDEAGGGTSGDDDDRIFDEEGAELESISSNPPLEDADGAISTDEWAMFGWADESSDSDDQAAPLDGSRDAGGGPGGAADGPSDSGGGAPPIAEPGLPDEVQESMVDDAPPEPPPPRLPHEGPRGHAVELRVPGGVLKMHGDRFVAECRGWGRPGCSLQRTWRGSERPSRAGQGRPLGLLRAWLAHARHSPDMSGWDRVRLLRPSLEQRQAARAALEATPEAAPFLAMERAQRPGEPAEPPVAP</sequence>